<proteinExistence type="predicted"/>
<name>A0A811RW88_9POAL</name>
<sequence length="338" mass="38315">MTMRPSNQVVLWLSANRAKVMVDLLMPTAVGKGEWTQSCKLIGTREKCVLSFGELLARLSVLRQLCKISRVKVCFDTENARDSFYRAAVNFVLDDCMQAAKDIGAVKLNGEDPREFAGLASNIGLDKFRVATLVCASIATRTRTCFLQCWALEIQGKRPEALDELVKICRIHYIFPPEDNSAEMEMVAAGLEKNLHVAERVHLLYLYRSACTAGNLKTAAEALGLYYWGDAFAVSQYLIPKALSFNHWTKIVCQMNENTPEGLVMLTFVVRVATPIHQPQMEALKPLTQFWYSYFLNMQYATKTRIKHTADFLLIRFLGTDPHEAPRLMLNHDPFMDF</sequence>
<evidence type="ECO:0000313" key="2">
    <source>
        <dbReference type="Proteomes" id="UP000604825"/>
    </source>
</evidence>
<protein>
    <submittedName>
        <fullName evidence="1">Uncharacterized protein</fullName>
    </submittedName>
</protein>
<dbReference type="Proteomes" id="UP000604825">
    <property type="component" value="Unassembled WGS sequence"/>
</dbReference>
<dbReference type="PANTHER" id="PTHR35830:SF1">
    <property type="entry name" value="OS05G0299200 PROTEIN"/>
    <property type="match status" value="1"/>
</dbReference>
<dbReference type="EMBL" id="CAJGYO010000017">
    <property type="protein sequence ID" value="CAD6334202.1"/>
    <property type="molecule type" value="Genomic_DNA"/>
</dbReference>
<comment type="caution">
    <text evidence="1">The sequence shown here is derived from an EMBL/GenBank/DDBJ whole genome shotgun (WGS) entry which is preliminary data.</text>
</comment>
<dbReference type="PANTHER" id="PTHR35830">
    <property type="entry name" value="OS05G0299200 PROTEIN"/>
    <property type="match status" value="1"/>
</dbReference>
<accession>A0A811RW88</accession>
<dbReference type="AlphaFoldDB" id="A0A811RW88"/>
<evidence type="ECO:0000313" key="1">
    <source>
        <dbReference type="EMBL" id="CAD6334202.1"/>
    </source>
</evidence>
<keyword evidence="2" id="KW-1185">Reference proteome</keyword>
<gene>
    <name evidence="1" type="ORF">NCGR_LOCUS58300</name>
</gene>
<reference evidence="1" key="1">
    <citation type="submission" date="2020-10" db="EMBL/GenBank/DDBJ databases">
        <authorList>
            <person name="Han B."/>
            <person name="Lu T."/>
            <person name="Zhao Q."/>
            <person name="Huang X."/>
            <person name="Zhao Y."/>
        </authorList>
    </citation>
    <scope>NUCLEOTIDE SEQUENCE</scope>
</reference>
<dbReference type="OrthoDB" id="1898167at2759"/>
<organism evidence="1 2">
    <name type="scientific">Miscanthus lutarioriparius</name>
    <dbReference type="NCBI Taxonomy" id="422564"/>
    <lineage>
        <taxon>Eukaryota</taxon>
        <taxon>Viridiplantae</taxon>
        <taxon>Streptophyta</taxon>
        <taxon>Embryophyta</taxon>
        <taxon>Tracheophyta</taxon>
        <taxon>Spermatophyta</taxon>
        <taxon>Magnoliopsida</taxon>
        <taxon>Liliopsida</taxon>
        <taxon>Poales</taxon>
        <taxon>Poaceae</taxon>
        <taxon>PACMAD clade</taxon>
        <taxon>Panicoideae</taxon>
        <taxon>Andropogonodae</taxon>
        <taxon>Andropogoneae</taxon>
        <taxon>Saccharinae</taxon>
        <taxon>Miscanthus</taxon>
    </lineage>
</organism>